<dbReference type="AlphaFoldDB" id="A0A1B8ZRJ4"/>
<dbReference type="PROSITE" id="PS51257">
    <property type="entry name" value="PROKAR_LIPOPROTEIN"/>
    <property type="match status" value="1"/>
</dbReference>
<protein>
    <submittedName>
        <fullName evidence="1">Uncharacterized protein</fullName>
    </submittedName>
</protein>
<proteinExistence type="predicted"/>
<dbReference type="Proteomes" id="UP000093432">
    <property type="component" value="Unassembled WGS sequence"/>
</dbReference>
<reference evidence="2" key="1">
    <citation type="submission" date="2016-07" db="EMBL/GenBank/DDBJ databases">
        <authorList>
            <person name="Florea S."/>
            <person name="Webb J.S."/>
            <person name="Jaromczyk J."/>
            <person name="Schardl C.L."/>
        </authorList>
    </citation>
    <scope>NUCLEOTIDE SEQUENCE [LARGE SCALE GENOMIC DNA]</scope>
    <source>
        <strain evidence="2">CC-VM-7</strain>
    </source>
</reference>
<dbReference type="EMBL" id="MAYG01000001">
    <property type="protein sequence ID" value="OCA74203.1"/>
    <property type="molecule type" value="Genomic_DNA"/>
</dbReference>
<accession>A0A1B8ZRJ4</accession>
<gene>
    <name evidence="1" type="ORF">BBI00_07560</name>
</gene>
<dbReference type="OrthoDB" id="1237875at2"/>
<sequence>MRILYFVLPVLFFSCSLSTEQKCFMNKGDQIFKGYEEQKPYSVKQILNEKPDYLEIVNLKQYRTFKKDSMQAGIHSYSSESESIWARQDREFKVLKDAFSDQFMFCSQQQVGNILYGLGKNRLGFWLLKIENNKPAAYFLGLSFSHYYMNSIQQGPIIKDGFLQFEGSLVKIIKVAGLPGYDDYSAMEDGKLFKINLKDLMKDSDNDGYNDIFEKSFGLNPDDKDTDGDGMNDFEDLNPMFASEKNKFSQLYELLLPNYGTSNLKKLNYTFEVYETDCDYFHQINPELRVLFMPESKSKQTYYTRVTDVTDGTISKIRKDDKDPDTVYIYESGSSFTNDYKAKYVKGKWILENTGGTVV</sequence>
<organism evidence="1 2">
    <name type="scientific">Chryseobacterium arthrosphaerae</name>
    <dbReference type="NCBI Taxonomy" id="651561"/>
    <lineage>
        <taxon>Bacteria</taxon>
        <taxon>Pseudomonadati</taxon>
        <taxon>Bacteroidota</taxon>
        <taxon>Flavobacteriia</taxon>
        <taxon>Flavobacteriales</taxon>
        <taxon>Weeksellaceae</taxon>
        <taxon>Chryseobacterium group</taxon>
        <taxon>Chryseobacterium</taxon>
    </lineage>
</organism>
<evidence type="ECO:0000313" key="2">
    <source>
        <dbReference type="Proteomes" id="UP000093432"/>
    </source>
</evidence>
<evidence type="ECO:0000313" key="1">
    <source>
        <dbReference type="EMBL" id="OCA74203.1"/>
    </source>
</evidence>
<name>A0A1B8ZRJ4_9FLAO</name>
<comment type="caution">
    <text evidence="1">The sequence shown here is derived from an EMBL/GenBank/DDBJ whole genome shotgun (WGS) entry which is preliminary data.</text>
</comment>
<dbReference type="RefSeq" id="WP_065398193.1">
    <property type="nucleotide sequence ID" value="NZ_MAYG01000001.1"/>
</dbReference>